<evidence type="ECO:0000259" key="2">
    <source>
        <dbReference type="PROSITE" id="PS51199"/>
    </source>
</evidence>
<dbReference type="GO" id="GO:0005524">
    <property type="term" value="F:ATP binding"/>
    <property type="evidence" value="ECO:0007669"/>
    <property type="project" value="InterPro"/>
</dbReference>
<evidence type="ECO:0000256" key="1">
    <source>
        <dbReference type="SAM" id="MobiDB-lite"/>
    </source>
</evidence>
<dbReference type="InterPro" id="IPR007694">
    <property type="entry name" value="DNA_helicase_DnaB-like_C"/>
</dbReference>
<sequence length="433" mass="48710">MRSDLEARLLATLRSANDFARLNEIGLTRDSFEHYQQLYDHISKMVEATGRVPRLLDLKQTFNLPDVVTRNAEEFNYLIDEAGRFQMVQGVQELIDENVKEHGDNPAELIEGLVRDLSNLGPTSESQLSITDSSMVERMAKYEAWSRDPTKKGIPTGMSFFDEKVKLGWLPGEVIGLVGRTYVGKSWLLMFFGQVAWQAGKRILFVSPEMSVEETEARFDGMLMAKNDIIVDVTDLYRGYIPNEKMKKLAAKVATKKSWVTYSSSEEGRFGLATLGRLVRHHKPDMLIVDGLPLLEAEGGKRQQVWESIKELSYGLKHLAVRQNIVILISHQATRRAHNIARPPGLHEISLGDAFAQACDRVLALSRPEHEEEILRITVQKFRKGQPHAAGVDFTFVPKRGEIHEYVPRDAGRAGDADTKGNGKRTGDEVSLP</sequence>
<dbReference type="Pfam" id="PF03796">
    <property type="entry name" value="DnaB_C"/>
    <property type="match status" value="1"/>
</dbReference>
<evidence type="ECO:0000313" key="3">
    <source>
        <dbReference type="EMBL" id="KKM19593.1"/>
    </source>
</evidence>
<feature type="domain" description="SF4 helicase" evidence="2">
    <location>
        <begin position="147"/>
        <end position="410"/>
    </location>
</feature>
<dbReference type="PANTHER" id="PTHR30153">
    <property type="entry name" value="REPLICATIVE DNA HELICASE DNAB"/>
    <property type="match status" value="1"/>
</dbReference>
<dbReference type="GO" id="GO:0005829">
    <property type="term" value="C:cytosol"/>
    <property type="evidence" value="ECO:0007669"/>
    <property type="project" value="TreeGrafter"/>
</dbReference>
<proteinExistence type="predicted"/>
<dbReference type="GO" id="GO:0006260">
    <property type="term" value="P:DNA replication"/>
    <property type="evidence" value="ECO:0007669"/>
    <property type="project" value="InterPro"/>
</dbReference>
<accession>A0A0F9KBX9</accession>
<dbReference type="GO" id="GO:0003678">
    <property type="term" value="F:DNA helicase activity"/>
    <property type="evidence" value="ECO:0007669"/>
    <property type="project" value="InterPro"/>
</dbReference>
<protein>
    <recommendedName>
        <fullName evidence="2">SF4 helicase domain-containing protein</fullName>
    </recommendedName>
</protein>
<comment type="caution">
    <text evidence="3">The sequence shown here is derived from an EMBL/GenBank/DDBJ whole genome shotgun (WGS) entry which is preliminary data.</text>
</comment>
<organism evidence="3">
    <name type="scientific">marine sediment metagenome</name>
    <dbReference type="NCBI Taxonomy" id="412755"/>
    <lineage>
        <taxon>unclassified sequences</taxon>
        <taxon>metagenomes</taxon>
        <taxon>ecological metagenomes</taxon>
    </lineage>
</organism>
<reference evidence="3" key="1">
    <citation type="journal article" date="2015" name="Nature">
        <title>Complex archaea that bridge the gap between prokaryotes and eukaryotes.</title>
        <authorList>
            <person name="Spang A."/>
            <person name="Saw J.H."/>
            <person name="Jorgensen S.L."/>
            <person name="Zaremba-Niedzwiedzka K."/>
            <person name="Martijn J."/>
            <person name="Lind A.E."/>
            <person name="van Eijk R."/>
            <person name="Schleper C."/>
            <person name="Guy L."/>
            <person name="Ettema T.J."/>
        </authorList>
    </citation>
    <scope>NUCLEOTIDE SEQUENCE</scope>
</reference>
<gene>
    <name evidence="3" type="ORF">LCGC14_1654000</name>
</gene>
<name>A0A0F9KBX9_9ZZZZ</name>
<dbReference type="InterPro" id="IPR027417">
    <property type="entry name" value="P-loop_NTPase"/>
</dbReference>
<dbReference type="SUPFAM" id="SSF52540">
    <property type="entry name" value="P-loop containing nucleoside triphosphate hydrolases"/>
    <property type="match status" value="1"/>
</dbReference>
<dbReference type="Gene3D" id="3.40.50.300">
    <property type="entry name" value="P-loop containing nucleotide triphosphate hydrolases"/>
    <property type="match status" value="1"/>
</dbReference>
<dbReference type="EMBL" id="LAZR01013951">
    <property type="protein sequence ID" value="KKM19593.1"/>
    <property type="molecule type" value="Genomic_DNA"/>
</dbReference>
<dbReference type="PROSITE" id="PS51199">
    <property type="entry name" value="SF4_HELICASE"/>
    <property type="match status" value="1"/>
</dbReference>
<feature type="region of interest" description="Disordered" evidence="1">
    <location>
        <begin position="408"/>
        <end position="433"/>
    </location>
</feature>
<dbReference type="PANTHER" id="PTHR30153:SF2">
    <property type="entry name" value="REPLICATIVE DNA HELICASE"/>
    <property type="match status" value="1"/>
</dbReference>
<dbReference type="AlphaFoldDB" id="A0A0F9KBX9"/>